<dbReference type="Pfam" id="PF01228">
    <property type="entry name" value="Gly_radical"/>
    <property type="match status" value="1"/>
</dbReference>
<evidence type="ECO:0000313" key="8">
    <source>
        <dbReference type="Proteomes" id="UP000617628"/>
    </source>
</evidence>
<dbReference type="SUPFAM" id="SSF51998">
    <property type="entry name" value="PFL-like glycyl radical enzymes"/>
    <property type="match status" value="1"/>
</dbReference>
<dbReference type="Gene3D" id="3.20.70.20">
    <property type="match status" value="1"/>
</dbReference>
<dbReference type="PANTHER" id="PTHR43641">
    <property type="entry name" value="FORMATE ACETYLTRANSFERASE 3-RELATED"/>
    <property type="match status" value="1"/>
</dbReference>
<dbReference type="EMBL" id="JAENIL010000034">
    <property type="protein sequence ID" value="MBK1878746.1"/>
    <property type="molecule type" value="Genomic_DNA"/>
</dbReference>
<evidence type="ECO:0000313" key="7">
    <source>
        <dbReference type="EMBL" id="MBK1878746.1"/>
    </source>
</evidence>
<dbReference type="PROSITE" id="PS51149">
    <property type="entry name" value="GLY_RADICAL_2"/>
    <property type="match status" value="1"/>
</dbReference>
<evidence type="ECO:0000256" key="2">
    <source>
        <dbReference type="ARBA" id="ARBA00023239"/>
    </source>
</evidence>
<protein>
    <recommendedName>
        <fullName evidence="9">Formate C-acetyltransferase</fullName>
    </recommendedName>
</protein>
<feature type="domain" description="Glycine radical" evidence="5">
    <location>
        <begin position="626"/>
        <end position="742"/>
    </location>
</feature>
<dbReference type="InterPro" id="IPR051215">
    <property type="entry name" value="GRE"/>
</dbReference>
<keyword evidence="8" id="KW-1185">Reference proteome</keyword>
<sequence>MATDLKISRFGLEYVRAFTEAYRSTDDVFLREHRCEAVQFPATLVSPRKGDLLAGKRVYPEIGYSPQYGGLGYYAMFTEWPTREELSELTEADKEEWSRLRAFWETENTHDKAYESLPPEAKEVLPKTFHNAEQLDLPAYALCRMAGLQLDFRTLLDLGLDGTRELLSEQLGSPVDAKAKAFYEAGLRAIDQAEVCLNHYITEAEQLEPSVERDAMLSTMRRLQNQAPETFHEALQLIQLVTILTGTNNYGRLDVVLGPYLCGDLDSGALSYEHALKLMQNFYTILNEEYFHTDARIMIGGMGRDSEEEADRFAMLAMETTESLNLPLPQLTLRFHVGQNPDLLNKAYDVIGMGKTFPMLYNDSVNVPAVQEAFQVEREEAEQYLPFGCGEYMLYHRSCGTPNAIQNLQLCLESVINHGKSLRTGKRIGPDLGGLDSYSSFDELWGAYEKTIEHFLGPLAKGQEAVYRTTGKECPFTLASLYYDDCIASGRTLFDGGVRYLGGSNETYGNVNTADSLLAIKELVYERSVCTGAELLSALDANWEGNELLQKQARECAKFGNDDARADEMLQRVHRQICLGTAAAGRQTEDLHHFLVVVINNNHNTVWGAQTSASADGRKHGDPLAPGNAPGAGCDQSGLSATLNSQAKPDPNVHAGAVQNVKLSASFPSKNRELYRTLFNTYFKRGGTQAMITVTNRDDLVAALEHPENYANLIVRVGGFSARFIDLDPETQQEILSRTEHG</sequence>
<feature type="region of interest" description="Disordered" evidence="4">
    <location>
        <begin position="612"/>
        <end position="637"/>
    </location>
</feature>
<keyword evidence="1 3" id="KW-0556">Organic radical</keyword>
<dbReference type="Pfam" id="PF02901">
    <property type="entry name" value="PFL-like"/>
    <property type="match status" value="1"/>
</dbReference>
<evidence type="ECO:0000259" key="5">
    <source>
        <dbReference type="PROSITE" id="PS51149"/>
    </source>
</evidence>
<comment type="caution">
    <text evidence="7">The sequence shown here is derived from an EMBL/GenBank/DDBJ whole genome shotgun (WGS) entry which is preliminary data.</text>
</comment>
<evidence type="ECO:0000256" key="3">
    <source>
        <dbReference type="PROSITE-ProRule" id="PRU00493"/>
    </source>
</evidence>
<dbReference type="GO" id="GO:0016829">
    <property type="term" value="F:lyase activity"/>
    <property type="evidence" value="ECO:0007669"/>
    <property type="project" value="UniProtKB-KW"/>
</dbReference>
<dbReference type="RefSeq" id="WP_200356959.1">
    <property type="nucleotide sequence ID" value="NZ_JAENIL010000034.1"/>
</dbReference>
<accession>A0A934S195</accession>
<reference evidence="7" key="1">
    <citation type="submission" date="2021-01" db="EMBL/GenBank/DDBJ databases">
        <title>Modified the classification status of verrucomicrobia.</title>
        <authorList>
            <person name="Feng X."/>
        </authorList>
    </citation>
    <scope>NUCLEOTIDE SEQUENCE</scope>
    <source>
        <strain evidence="7">KCTC 13126</strain>
    </source>
</reference>
<evidence type="ECO:0000256" key="1">
    <source>
        <dbReference type="ARBA" id="ARBA00022818"/>
    </source>
</evidence>
<evidence type="ECO:0000256" key="4">
    <source>
        <dbReference type="SAM" id="MobiDB-lite"/>
    </source>
</evidence>
<dbReference type="PANTHER" id="PTHR43641:SF2">
    <property type="entry name" value="DEHYDRATASE YBIW-RELATED"/>
    <property type="match status" value="1"/>
</dbReference>
<organism evidence="7 8">
    <name type="scientific">Pelagicoccus mobilis</name>
    <dbReference type="NCBI Taxonomy" id="415221"/>
    <lineage>
        <taxon>Bacteria</taxon>
        <taxon>Pseudomonadati</taxon>
        <taxon>Verrucomicrobiota</taxon>
        <taxon>Opitutia</taxon>
        <taxon>Puniceicoccales</taxon>
        <taxon>Pelagicoccaceae</taxon>
        <taxon>Pelagicoccus</taxon>
    </lineage>
</organism>
<name>A0A934S195_9BACT</name>
<keyword evidence="2" id="KW-0456">Lyase</keyword>
<evidence type="ECO:0008006" key="9">
    <source>
        <dbReference type="Google" id="ProtNLM"/>
    </source>
</evidence>
<dbReference type="Proteomes" id="UP000617628">
    <property type="component" value="Unassembled WGS sequence"/>
</dbReference>
<dbReference type="PROSITE" id="PS51554">
    <property type="entry name" value="PFL"/>
    <property type="match status" value="1"/>
</dbReference>
<feature type="modified residue" description="Glycine radical" evidence="3">
    <location>
        <position position="719"/>
    </location>
</feature>
<feature type="domain" description="PFL" evidence="6">
    <location>
        <begin position="1"/>
        <end position="619"/>
    </location>
</feature>
<dbReference type="InterPro" id="IPR004184">
    <property type="entry name" value="PFL_dom"/>
</dbReference>
<proteinExistence type="predicted"/>
<evidence type="ECO:0000259" key="6">
    <source>
        <dbReference type="PROSITE" id="PS51554"/>
    </source>
</evidence>
<dbReference type="AlphaFoldDB" id="A0A934S195"/>
<dbReference type="InterPro" id="IPR001150">
    <property type="entry name" value="Gly_radical"/>
</dbReference>
<dbReference type="GO" id="GO:0005829">
    <property type="term" value="C:cytosol"/>
    <property type="evidence" value="ECO:0007669"/>
    <property type="project" value="TreeGrafter"/>
</dbReference>
<gene>
    <name evidence="7" type="ORF">JIN87_17830</name>
</gene>